<comment type="subcellular location">
    <subcellularLocation>
        <location evidence="1">Cell outer membrane</location>
    </subcellularLocation>
</comment>
<dbReference type="InterPro" id="IPR011990">
    <property type="entry name" value="TPR-like_helical_dom_sf"/>
</dbReference>
<evidence type="ECO:0000256" key="5">
    <source>
        <dbReference type="ARBA" id="ARBA00023237"/>
    </source>
</evidence>
<dbReference type="Gene3D" id="1.25.40.390">
    <property type="match status" value="1"/>
</dbReference>
<sequence length="546" mass="61207">MKRLLYIFILTLGILVSNSGCKKFLAEQSQDEIKPSTIQELNSIMAADAYPYSPFCLSPLLNIVTDDVVCNGGQAQLSYQNVVKAGKSPFSWSKNMFEELLLPGGLSNTTHLDSWKTLYQRIASCNVGLAYVNKVSGSEEDKQNLKAQMLALRAYYYFNLVNMFGKPYNAQGVNPANSPGVPLKLNMEVTDEFYTRNSVAEVYQQIEADLLEAANLFRTYPKSNGPYKMNEIAVYTFLSRMYLYEEKWDQAIDFASKGLAKKSALTQLYPFGTVAADPANPYATAAATYNSPLVTYERRIYDTKYSTEVIWAYAPSTISSSGEDGFFKSQMNPAYKSTSNNPPYGISPDLLNLYDSKGSTANYTYIGDLRPRLYFSVTVIVNGIIPGSNPIAPSYAPKYYFGGMGSRTDGTVGGAGFRVAELYMNRAEANIQKFINTGNDALRVAALNDINTLRVSRYDPRQAYVPIDLTDKTALLNFCRDERRREFPFDGHRWFDLRRYGMPSISHVYNETGTPETFTLVQGDNRYTWPIPQEVLDRNGALTQNP</sequence>
<accession>A0ABT4LBE9</accession>
<dbReference type="Pfam" id="PF14322">
    <property type="entry name" value="SusD-like_3"/>
    <property type="match status" value="1"/>
</dbReference>
<comment type="caution">
    <text evidence="8">The sequence shown here is derived from an EMBL/GenBank/DDBJ whole genome shotgun (WGS) entry which is preliminary data.</text>
</comment>
<dbReference type="Proteomes" id="UP001144347">
    <property type="component" value="Unassembled WGS sequence"/>
</dbReference>
<dbReference type="InterPro" id="IPR033985">
    <property type="entry name" value="SusD-like_N"/>
</dbReference>
<evidence type="ECO:0000256" key="2">
    <source>
        <dbReference type="ARBA" id="ARBA00006275"/>
    </source>
</evidence>
<evidence type="ECO:0000256" key="4">
    <source>
        <dbReference type="ARBA" id="ARBA00023136"/>
    </source>
</evidence>
<feature type="domain" description="SusD-like N-terminal" evidence="7">
    <location>
        <begin position="107"/>
        <end position="243"/>
    </location>
</feature>
<dbReference type="RefSeq" id="WP_269428094.1">
    <property type="nucleotide sequence ID" value="NZ_JAPWGM010000004.1"/>
</dbReference>
<reference evidence="8" key="1">
    <citation type="submission" date="2022-12" db="EMBL/GenBank/DDBJ databases">
        <title>Genome sequence of HCMS5-2.</title>
        <authorList>
            <person name="Woo H."/>
        </authorList>
    </citation>
    <scope>NUCLEOTIDE SEQUENCE</scope>
    <source>
        <strain evidence="8">HCMS5-2</strain>
    </source>
</reference>
<organism evidence="8 9">
    <name type="scientific">Pedobacter punctiformis</name>
    <dbReference type="NCBI Taxonomy" id="3004097"/>
    <lineage>
        <taxon>Bacteria</taxon>
        <taxon>Pseudomonadati</taxon>
        <taxon>Bacteroidota</taxon>
        <taxon>Sphingobacteriia</taxon>
        <taxon>Sphingobacteriales</taxon>
        <taxon>Sphingobacteriaceae</taxon>
        <taxon>Pedobacter</taxon>
    </lineage>
</organism>
<evidence type="ECO:0000313" key="9">
    <source>
        <dbReference type="Proteomes" id="UP001144347"/>
    </source>
</evidence>
<protein>
    <submittedName>
        <fullName evidence="8">RagB/SusD family nutrient uptake outer membrane protein</fullName>
    </submittedName>
</protein>
<evidence type="ECO:0000259" key="6">
    <source>
        <dbReference type="Pfam" id="PF07980"/>
    </source>
</evidence>
<dbReference type="EMBL" id="JAPWGM010000004">
    <property type="protein sequence ID" value="MCZ4245042.1"/>
    <property type="molecule type" value="Genomic_DNA"/>
</dbReference>
<gene>
    <name evidence="8" type="ORF">O0955_13600</name>
</gene>
<dbReference type="SUPFAM" id="SSF48452">
    <property type="entry name" value="TPR-like"/>
    <property type="match status" value="1"/>
</dbReference>
<evidence type="ECO:0000313" key="8">
    <source>
        <dbReference type="EMBL" id="MCZ4245042.1"/>
    </source>
</evidence>
<keyword evidence="3" id="KW-0732">Signal</keyword>
<keyword evidence="5" id="KW-0998">Cell outer membrane</keyword>
<comment type="similarity">
    <text evidence="2">Belongs to the SusD family.</text>
</comment>
<evidence type="ECO:0000256" key="3">
    <source>
        <dbReference type="ARBA" id="ARBA00022729"/>
    </source>
</evidence>
<dbReference type="Pfam" id="PF07980">
    <property type="entry name" value="SusD_RagB"/>
    <property type="match status" value="1"/>
</dbReference>
<keyword evidence="9" id="KW-1185">Reference proteome</keyword>
<proteinExistence type="inferred from homology"/>
<keyword evidence="4" id="KW-0472">Membrane</keyword>
<feature type="domain" description="RagB/SusD" evidence="6">
    <location>
        <begin position="417"/>
        <end position="546"/>
    </location>
</feature>
<evidence type="ECO:0000259" key="7">
    <source>
        <dbReference type="Pfam" id="PF14322"/>
    </source>
</evidence>
<dbReference type="InterPro" id="IPR012944">
    <property type="entry name" value="SusD_RagB_dom"/>
</dbReference>
<evidence type="ECO:0000256" key="1">
    <source>
        <dbReference type="ARBA" id="ARBA00004442"/>
    </source>
</evidence>
<name>A0ABT4LBE9_9SPHI</name>